<evidence type="ECO:0000313" key="4">
    <source>
        <dbReference type="Proteomes" id="UP000221168"/>
    </source>
</evidence>
<organism evidence="3 4">
    <name type="scientific">Zhengella mangrovi</name>
    <dbReference type="NCBI Taxonomy" id="1982044"/>
    <lineage>
        <taxon>Bacteria</taxon>
        <taxon>Pseudomonadati</taxon>
        <taxon>Pseudomonadota</taxon>
        <taxon>Alphaproteobacteria</taxon>
        <taxon>Hyphomicrobiales</taxon>
        <taxon>Notoacmeibacteraceae</taxon>
        <taxon>Zhengella</taxon>
    </lineage>
</organism>
<dbReference type="AlphaFoldDB" id="A0A2G1QUH1"/>
<keyword evidence="2" id="KW-0732">Signal</keyword>
<evidence type="ECO:0000256" key="1">
    <source>
        <dbReference type="ARBA" id="ARBA00022764"/>
    </source>
</evidence>
<dbReference type="PANTHER" id="PTHR42779">
    <property type="entry name" value="PROTEIN YNJB"/>
    <property type="match status" value="1"/>
</dbReference>
<name>A0A2G1QUH1_9HYPH</name>
<feature type="signal peptide" evidence="2">
    <location>
        <begin position="1"/>
        <end position="29"/>
    </location>
</feature>
<dbReference type="InterPro" id="IPR006059">
    <property type="entry name" value="SBP"/>
</dbReference>
<gene>
    <name evidence="3" type="ORF">CSC94_01490</name>
</gene>
<keyword evidence="1" id="KW-0574">Periplasm</keyword>
<dbReference type="OrthoDB" id="3239593at2"/>
<comment type="caution">
    <text evidence="3">The sequence shown here is derived from an EMBL/GenBank/DDBJ whole genome shotgun (WGS) entry which is preliminary data.</text>
</comment>
<accession>A0A2G1QUH1</accession>
<keyword evidence="4" id="KW-1185">Reference proteome</keyword>
<dbReference type="EMBL" id="PDVP01000001">
    <property type="protein sequence ID" value="PHP69152.1"/>
    <property type="molecule type" value="Genomic_DNA"/>
</dbReference>
<dbReference type="SUPFAM" id="SSF53850">
    <property type="entry name" value="Periplasmic binding protein-like II"/>
    <property type="match status" value="1"/>
</dbReference>
<protein>
    <submittedName>
        <fullName evidence="3">ABC transporter substrate-binding protein</fullName>
    </submittedName>
</protein>
<dbReference type="NCBIfam" id="NF008633">
    <property type="entry name" value="PRK11622.1"/>
    <property type="match status" value="1"/>
</dbReference>
<proteinExistence type="predicted"/>
<dbReference type="Proteomes" id="UP000221168">
    <property type="component" value="Unassembled WGS sequence"/>
</dbReference>
<dbReference type="InterPro" id="IPR027020">
    <property type="entry name" value="YnjB"/>
</dbReference>
<dbReference type="PANTHER" id="PTHR42779:SF1">
    <property type="entry name" value="PROTEIN YNJB"/>
    <property type="match status" value="1"/>
</dbReference>
<sequence length="415" mass="45766">MARSRRSSRLKRLFAPLFAAMLGATPAFAADPDPADWDAVLDAARGQTVYWNAWGGSENINAYIGWAGEELQNRYGVTLVQVKLEDTATAVATVVAEKAAGKTKDGTVDLVWINGENFASMKKQGLLFSPGWADKLPNWKYVDVENKPTITVDFTIPTDGLESPWGMAKLVFFHDSARTDADSMPKDTAGLLEWARAHPGRFSYPQPPDFIGSSFLKQVLSERVADPAVLQKPVVEADFDAVAKPLFDYLDELHPLMWRQGRAFPKNYPAMKQMLADGEVEIIFAFNPAEASNAIAAGELPDTVRSFIFPKGTLSNTHFVAVPFNAKAKAGALVTANFLLSPEAQVRKQNPDVWGDPTVLAMDRLSEEDRARFEELDLGVATLPPDRLGPAIPEPHASWMTRLEEEWTRRYGVAN</sequence>
<dbReference type="PIRSF" id="PIRSF029172">
    <property type="entry name" value="UCP029172_ABC_sbc_YnjB"/>
    <property type="match status" value="1"/>
</dbReference>
<feature type="chain" id="PRO_5013679537" evidence="2">
    <location>
        <begin position="30"/>
        <end position="415"/>
    </location>
</feature>
<dbReference type="Gene3D" id="3.40.190.10">
    <property type="entry name" value="Periplasmic binding protein-like II"/>
    <property type="match status" value="2"/>
</dbReference>
<evidence type="ECO:0000313" key="3">
    <source>
        <dbReference type="EMBL" id="PHP69152.1"/>
    </source>
</evidence>
<dbReference type="Pfam" id="PF13416">
    <property type="entry name" value="SBP_bac_8"/>
    <property type="match status" value="1"/>
</dbReference>
<reference evidence="3 4" key="1">
    <citation type="submission" date="2017-10" db="EMBL/GenBank/DDBJ databases">
        <title>Sedimentibacterium mangrovi gen. nov., sp. nov., a novel member of family Phyllobacteriacea isolated from mangrove sediment.</title>
        <authorList>
            <person name="Liao H."/>
            <person name="Tian Y."/>
        </authorList>
    </citation>
    <scope>NUCLEOTIDE SEQUENCE [LARGE SCALE GENOMIC DNA]</scope>
    <source>
        <strain evidence="3 4">X9-2-2</strain>
    </source>
</reference>
<evidence type="ECO:0000256" key="2">
    <source>
        <dbReference type="SAM" id="SignalP"/>
    </source>
</evidence>